<accession>A0A6J5VT25</accession>
<protein>
    <submittedName>
        <fullName evidence="1">Uncharacterized protein</fullName>
    </submittedName>
</protein>
<evidence type="ECO:0000313" key="2">
    <source>
        <dbReference type="Proteomes" id="UP000507245"/>
    </source>
</evidence>
<organism evidence="1 2">
    <name type="scientific">Prunus armeniaca</name>
    <name type="common">Apricot</name>
    <name type="synonym">Armeniaca vulgaris</name>
    <dbReference type="NCBI Taxonomy" id="36596"/>
    <lineage>
        <taxon>Eukaryota</taxon>
        <taxon>Viridiplantae</taxon>
        <taxon>Streptophyta</taxon>
        <taxon>Embryophyta</taxon>
        <taxon>Tracheophyta</taxon>
        <taxon>Spermatophyta</taxon>
        <taxon>Magnoliopsida</taxon>
        <taxon>eudicotyledons</taxon>
        <taxon>Gunneridae</taxon>
        <taxon>Pentapetalae</taxon>
        <taxon>rosids</taxon>
        <taxon>fabids</taxon>
        <taxon>Rosales</taxon>
        <taxon>Rosaceae</taxon>
        <taxon>Amygdaloideae</taxon>
        <taxon>Amygdaleae</taxon>
        <taxon>Prunus</taxon>
    </lineage>
</organism>
<sequence>MERVDKSTIISWVCLLSRVTTKARRGGGGDLVVVVDFDCHERTVYFSGSSRPTYWKVRFWAGYALWIMALIWMNSDGVRGSRGCCLRHKAGEKVMKMEKSNNKRAGVTTLDAMAL</sequence>
<evidence type="ECO:0000313" key="1">
    <source>
        <dbReference type="EMBL" id="CAB4292036.1"/>
    </source>
</evidence>
<dbReference type="AlphaFoldDB" id="A0A6J5VT25"/>
<keyword evidence="2" id="KW-1185">Reference proteome</keyword>
<dbReference type="EMBL" id="CAEKKB010000001">
    <property type="protein sequence ID" value="CAB4292036.1"/>
    <property type="molecule type" value="Genomic_DNA"/>
</dbReference>
<name>A0A6J5VT25_PRUAR</name>
<reference evidence="2" key="1">
    <citation type="journal article" date="2020" name="Genome Biol.">
        <title>Gamete binning: chromosome-level and haplotype-resolved genome assembly enabled by high-throughput single-cell sequencing of gamete genomes.</title>
        <authorList>
            <person name="Campoy J.A."/>
            <person name="Sun H."/>
            <person name="Goel M."/>
            <person name="Jiao W.-B."/>
            <person name="Folz-Donahue K."/>
            <person name="Wang N."/>
            <person name="Rubio M."/>
            <person name="Liu C."/>
            <person name="Kukat C."/>
            <person name="Ruiz D."/>
            <person name="Huettel B."/>
            <person name="Schneeberger K."/>
        </authorList>
    </citation>
    <scope>NUCLEOTIDE SEQUENCE [LARGE SCALE GENOMIC DNA]</scope>
    <source>
        <strain evidence="2">cv. Rojo Pasion</strain>
    </source>
</reference>
<proteinExistence type="predicted"/>
<dbReference type="Proteomes" id="UP000507245">
    <property type="component" value="Unassembled WGS sequence"/>
</dbReference>
<gene>
    <name evidence="1" type="ORF">ORAREDHAP_LOCUS131</name>
</gene>